<reference evidence="3" key="1">
    <citation type="submission" date="2022-01" db="EMBL/GenBank/DDBJ databases">
        <title>Genome Sequence Resource for Two Populations of Ditylenchus destructor, the Migratory Endoparasitic Phytonematode.</title>
        <authorList>
            <person name="Zhang H."/>
            <person name="Lin R."/>
            <person name="Xie B."/>
        </authorList>
    </citation>
    <scope>NUCLEOTIDE SEQUENCE</scope>
    <source>
        <strain evidence="3">BazhouSP</strain>
    </source>
</reference>
<dbReference type="AlphaFoldDB" id="A0AAD4MHQ5"/>
<evidence type="ECO:0000256" key="2">
    <source>
        <dbReference type="SAM" id="MobiDB-lite"/>
    </source>
</evidence>
<comment type="caution">
    <text evidence="3">The sequence shown here is derived from an EMBL/GenBank/DDBJ whole genome shotgun (WGS) entry which is preliminary data.</text>
</comment>
<dbReference type="Proteomes" id="UP001201812">
    <property type="component" value="Unassembled WGS sequence"/>
</dbReference>
<organism evidence="3 4">
    <name type="scientific">Ditylenchus destructor</name>
    <dbReference type="NCBI Taxonomy" id="166010"/>
    <lineage>
        <taxon>Eukaryota</taxon>
        <taxon>Metazoa</taxon>
        <taxon>Ecdysozoa</taxon>
        <taxon>Nematoda</taxon>
        <taxon>Chromadorea</taxon>
        <taxon>Rhabditida</taxon>
        <taxon>Tylenchina</taxon>
        <taxon>Tylenchomorpha</taxon>
        <taxon>Sphaerularioidea</taxon>
        <taxon>Anguinidae</taxon>
        <taxon>Anguininae</taxon>
        <taxon>Ditylenchus</taxon>
    </lineage>
</organism>
<proteinExistence type="predicted"/>
<evidence type="ECO:0000256" key="1">
    <source>
        <dbReference type="SAM" id="Coils"/>
    </source>
</evidence>
<name>A0AAD4MHQ5_9BILA</name>
<accession>A0AAD4MHQ5</accession>
<keyword evidence="1" id="KW-0175">Coiled coil</keyword>
<feature type="coiled-coil region" evidence="1">
    <location>
        <begin position="221"/>
        <end position="248"/>
    </location>
</feature>
<feature type="region of interest" description="Disordered" evidence="2">
    <location>
        <begin position="1"/>
        <end position="57"/>
    </location>
</feature>
<feature type="compositionally biased region" description="Basic and acidic residues" evidence="2">
    <location>
        <begin position="47"/>
        <end position="57"/>
    </location>
</feature>
<evidence type="ECO:0000313" key="3">
    <source>
        <dbReference type="EMBL" id="KAI1694441.1"/>
    </source>
</evidence>
<keyword evidence="4" id="KW-1185">Reference proteome</keyword>
<feature type="compositionally biased region" description="Polar residues" evidence="2">
    <location>
        <begin position="25"/>
        <end position="37"/>
    </location>
</feature>
<gene>
    <name evidence="3" type="ORF">DdX_20116</name>
</gene>
<feature type="compositionally biased region" description="Basic residues" evidence="2">
    <location>
        <begin position="1"/>
        <end position="12"/>
    </location>
</feature>
<dbReference type="EMBL" id="JAKKPZ010000510">
    <property type="protein sequence ID" value="KAI1694441.1"/>
    <property type="molecule type" value="Genomic_DNA"/>
</dbReference>
<sequence length="262" mass="29825">MENTTVRKRGRPRSTSVMVKKETLNDTNTCKKLTANNAAVPHKTTRKSKDKEQKKSNIEARDQLDDLEAEIEIEKSKLEQKLQNESVEALKAANVELNELIGQYLEKLETNKEKLVNVESELELLQEQNKILVANVENYKFLYEQSSSSSQQSVVGCSLEKTMADEIREQEIDDLKRNNSIMMEQEKVYVEEILSLEQKLSAAKQSETDLQVDVEKVKLKLEVKKIESANLESLVNELKARNATLEADHSSILSGKTCIRLN</sequence>
<evidence type="ECO:0000313" key="4">
    <source>
        <dbReference type="Proteomes" id="UP001201812"/>
    </source>
</evidence>
<protein>
    <submittedName>
        <fullName evidence="3">Uncharacterized protein</fullName>
    </submittedName>
</protein>